<feature type="transmembrane region" description="Helical" evidence="6">
    <location>
        <begin position="20"/>
        <end position="45"/>
    </location>
</feature>
<feature type="transmembrane region" description="Helical" evidence="6">
    <location>
        <begin position="131"/>
        <end position="150"/>
    </location>
</feature>
<dbReference type="InterPro" id="IPR023171">
    <property type="entry name" value="Na/H_antiporter_dom_sf"/>
</dbReference>
<evidence type="ECO:0000313" key="8">
    <source>
        <dbReference type="Proteomes" id="UP001205603"/>
    </source>
</evidence>
<feature type="transmembrane region" description="Helical" evidence="6">
    <location>
        <begin position="216"/>
        <end position="233"/>
    </location>
</feature>
<protein>
    <recommendedName>
        <fullName evidence="6">Na(+)/H(+) antiporter NhaA</fullName>
    </recommendedName>
    <alternativeName>
        <fullName evidence="6">Sodium/proton antiporter NhaA</fullName>
    </alternativeName>
</protein>
<sequence>MKDTIFALRKSLQNYANGGYVLIAVTALALIMANSPLNTFYFSWWNYPISLQIGNFNLFSHHGESMSLMQFINDALMAIFFFSVGLEIKREVLVGELSSIKKALLPVIAAIGGIILPILIFRFIATGEAELRGSAIPMATDIAFSLGILSMLGKRVPIGLKIFLATLAVVDDIGGILAIALFYSDSITFTYLLYAAGLLIIMGLGGYVLRINSKMFYILIGIAVWFLFLNSGIHPTIAGVLVAFCIPAHPRIPTARFIEKIREEIAKFPVNETQVKGQTNILSKEQLNMLKCVESASDKVISPLQDLEDTLHPIVNYLVIPLFAFANAGIALQSLQMNDIFHGVSLAVFLGLVIGKFIGIFLFSYVAVKLKIVAMPKGTTWKMIAGISALGGIGFTVSMFIANLSYGNMESIGDTLLNQSKIGILLGSLLSGIVGYILLNLFLPKHIPEEEL</sequence>
<proteinExistence type="inferred from homology"/>
<comment type="caution">
    <text evidence="7">The sequence shown here is derived from an EMBL/GenBank/DDBJ whole genome shotgun (WGS) entry which is preliminary data.</text>
</comment>
<keyword evidence="8" id="KW-1185">Reference proteome</keyword>
<dbReference type="EMBL" id="JANDHW010000007">
    <property type="protein sequence ID" value="MCP9612092.1"/>
    <property type="molecule type" value="Genomic_DNA"/>
</dbReference>
<dbReference type="PANTHER" id="PTHR30341:SF0">
    <property type="entry name" value="NA(+)_H(+) ANTIPORTER NHAA"/>
    <property type="match status" value="1"/>
</dbReference>
<feature type="transmembrane region" description="Helical" evidence="6">
    <location>
        <begin position="314"/>
        <end position="332"/>
    </location>
</feature>
<comment type="catalytic activity">
    <reaction evidence="6">
        <text>Na(+)(in) + 2 H(+)(out) = Na(+)(out) + 2 H(+)(in)</text>
        <dbReference type="Rhea" id="RHEA:29251"/>
        <dbReference type="ChEBI" id="CHEBI:15378"/>
        <dbReference type="ChEBI" id="CHEBI:29101"/>
    </reaction>
</comment>
<keyword evidence="6" id="KW-0739">Sodium transport</keyword>
<organism evidence="7 8">
    <name type="scientific">Coprobacter tertius</name>
    <dbReference type="NCBI Taxonomy" id="2944915"/>
    <lineage>
        <taxon>Bacteria</taxon>
        <taxon>Pseudomonadati</taxon>
        <taxon>Bacteroidota</taxon>
        <taxon>Bacteroidia</taxon>
        <taxon>Bacteroidales</taxon>
        <taxon>Barnesiellaceae</taxon>
        <taxon>Coprobacter</taxon>
    </lineage>
</organism>
<dbReference type="NCBIfam" id="TIGR00773">
    <property type="entry name" value="NhaA"/>
    <property type="match status" value="1"/>
</dbReference>
<dbReference type="HAMAP" id="MF_01844">
    <property type="entry name" value="NhaA"/>
    <property type="match status" value="1"/>
</dbReference>
<keyword evidence="5 6" id="KW-0472">Membrane</keyword>
<dbReference type="Proteomes" id="UP001205603">
    <property type="component" value="Unassembled WGS sequence"/>
</dbReference>
<keyword evidence="2 6" id="KW-1003">Cell membrane</keyword>
<feature type="transmembrane region" description="Helical" evidence="6">
    <location>
        <begin position="189"/>
        <end position="209"/>
    </location>
</feature>
<feature type="transmembrane region" description="Helical" evidence="6">
    <location>
        <begin position="104"/>
        <end position="125"/>
    </location>
</feature>
<evidence type="ECO:0000256" key="4">
    <source>
        <dbReference type="ARBA" id="ARBA00022989"/>
    </source>
</evidence>
<dbReference type="RefSeq" id="WP_255027341.1">
    <property type="nucleotide sequence ID" value="NZ_JANDHW010000007.1"/>
</dbReference>
<gene>
    <name evidence="6 7" type="primary">nhaA</name>
    <name evidence="7" type="ORF">NMU02_08320</name>
</gene>
<dbReference type="Gene3D" id="1.20.1530.10">
    <property type="entry name" value="Na+/H+ antiporter like domain"/>
    <property type="match status" value="1"/>
</dbReference>
<reference evidence="7 8" key="1">
    <citation type="submission" date="2022-07" db="EMBL/GenBank/DDBJ databases">
        <title>Fecal culturing of patients with breast cancer.</title>
        <authorList>
            <person name="Teng N.M.Y."/>
            <person name="Kiu R."/>
            <person name="Evans R."/>
            <person name="Baker D.J."/>
            <person name="Zenner C."/>
            <person name="Robinson S.D."/>
            <person name="Hall L.J."/>
        </authorList>
    </citation>
    <scope>NUCLEOTIDE SEQUENCE [LARGE SCALE GENOMIC DNA]</scope>
    <source>
        <strain evidence="7 8">LH1063</strain>
    </source>
</reference>
<feature type="transmembrane region" description="Helical" evidence="6">
    <location>
        <begin position="422"/>
        <end position="443"/>
    </location>
</feature>
<evidence type="ECO:0000256" key="3">
    <source>
        <dbReference type="ARBA" id="ARBA00022692"/>
    </source>
</evidence>
<dbReference type="Pfam" id="PF06965">
    <property type="entry name" value="Na_H_antiport_1"/>
    <property type="match status" value="1"/>
</dbReference>
<keyword evidence="6" id="KW-0813">Transport</keyword>
<keyword evidence="6" id="KW-0050">Antiport</keyword>
<evidence type="ECO:0000256" key="2">
    <source>
        <dbReference type="ARBA" id="ARBA00022475"/>
    </source>
</evidence>
<keyword evidence="6" id="KW-0406">Ion transport</keyword>
<feature type="transmembrane region" description="Helical" evidence="6">
    <location>
        <begin position="65"/>
        <end position="84"/>
    </location>
</feature>
<evidence type="ECO:0000256" key="6">
    <source>
        <dbReference type="HAMAP-Rule" id="MF_01844"/>
    </source>
</evidence>
<evidence type="ECO:0000313" key="7">
    <source>
        <dbReference type="EMBL" id="MCP9612092.1"/>
    </source>
</evidence>
<comment type="subcellular location">
    <subcellularLocation>
        <location evidence="1">Cell inner membrane</location>
        <topology evidence="1">Multi-pass membrane protein</topology>
    </subcellularLocation>
    <subcellularLocation>
        <location evidence="6">Cell membrane</location>
        <topology evidence="6">Multi-pass membrane protein</topology>
    </subcellularLocation>
</comment>
<evidence type="ECO:0000256" key="1">
    <source>
        <dbReference type="ARBA" id="ARBA00004429"/>
    </source>
</evidence>
<keyword evidence="4 6" id="KW-1133">Transmembrane helix</keyword>
<dbReference type="PANTHER" id="PTHR30341">
    <property type="entry name" value="SODIUM ION/PROTON ANTIPORTER NHAA-RELATED"/>
    <property type="match status" value="1"/>
</dbReference>
<feature type="transmembrane region" description="Helical" evidence="6">
    <location>
        <begin position="344"/>
        <end position="368"/>
    </location>
</feature>
<dbReference type="InterPro" id="IPR004670">
    <property type="entry name" value="NhaA"/>
</dbReference>
<comment type="similarity">
    <text evidence="6">Belongs to the NhaA Na(+)/H(+) (TC 2.A.33) antiporter family.</text>
</comment>
<keyword evidence="6" id="KW-0915">Sodium</keyword>
<feature type="transmembrane region" description="Helical" evidence="6">
    <location>
        <begin position="162"/>
        <end position="183"/>
    </location>
</feature>
<keyword evidence="3 6" id="KW-0812">Transmembrane</keyword>
<evidence type="ECO:0000256" key="5">
    <source>
        <dbReference type="ARBA" id="ARBA00023136"/>
    </source>
</evidence>
<name>A0ABT1MHH7_9BACT</name>
<comment type="function">
    <text evidence="6">Na(+)/H(+) antiporter that extrudes sodium in exchange for external protons.</text>
</comment>
<accession>A0ABT1MHH7</accession>
<feature type="transmembrane region" description="Helical" evidence="6">
    <location>
        <begin position="380"/>
        <end position="401"/>
    </location>
</feature>